<feature type="compositionally biased region" description="Basic residues" evidence="1">
    <location>
        <begin position="151"/>
        <end position="176"/>
    </location>
</feature>
<dbReference type="AlphaFoldDB" id="A0AAX6ISL2"/>
<dbReference type="EMBL" id="JANAVB010000194">
    <property type="protein sequence ID" value="KAJ6854277.1"/>
    <property type="molecule type" value="Genomic_DNA"/>
</dbReference>
<keyword evidence="3" id="KW-1185">Reference proteome</keyword>
<reference evidence="2" key="1">
    <citation type="journal article" date="2023" name="GigaByte">
        <title>Genome assembly of the bearded iris, Iris pallida Lam.</title>
        <authorList>
            <person name="Bruccoleri R.E."/>
            <person name="Oakeley E.J."/>
            <person name="Faust A.M.E."/>
            <person name="Altorfer M."/>
            <person name="Dessus-Babus S."/>
            <person name="Burckhardt D."/>
            <person name="Oertli M."/>
            <person name="Naumann U."/>
            <person name="Petersen F."/>
            <person name="Wong J."/>
        </authorList>
    </citation>
    <scope>NUCLEOTIDE SEQUENCE</scope>
    <source>
        <strain evidence="2">GSM-AAB239-AS_SAM_17_03QT</strain>
    </source>
</reference>
<evidence type="ECO:0000313" key="3">
    <source>
        <dbReference type="Proteomes" id="UP001140949"/>
    </source>
</evidence>
<organism evidence="2 3">
    <name type="scientific">Iris pallida</name>
    <name type="common">Sweet iris</name>
    <dbReference type="NCBI Taxonomy" id="29817"/>
    <lineage>
        <taxon>Eukaryota</taxon>
        <taxon>Viridiplantae</taxon>
        <taxon>Streptophyta</taxon>
        <taxon>Embryophyta</taxon>
        <taxon>Tracheophyta</taxon>
        <taxon>Spermatophyta</taxon>
        <taxon>Magnoliopsida</taxon>
        <taxon>Liliopsida</taxon>
        <taxon>Asparagales</taxon>
        <taxon>Iridaceae</taxon>
        <taxon>Iridoideae</taxon>
        <taxon>Irideae</taxon>
        <taxon>Iris</taxon>
    </lineage>
</organism>
<feature type="region of interest" description="Disordered" evidence="1">
    <location>
        <begin position="148"/>
        <end position="218"/>
    </location>
</feature>
<evidence type="ECO:0000313" key="2">
    <source>
        <dbReference type="EMBL" id="KAJ6854277.1"/>
    </source>
</evidence>
<feature type="region of interest" description="Disordered" evidence="1">
    <location>
        <begin position="23"/>
        <end position="75"/>
    </location>
</feature>
<dbReference type="Proteomes" id="UP001140949">
    <property type="component" value="Unassembled WGS sequence"/>
</dbReference>
<sequence>MRYGYPSRHHCLLLLHHRRIHETKGQGHETGRKPLFHAHTPTFRSRPRRPRLPLPRTDPRHHHHPPRKEEDKLKEKPSCFNHTLSPFLVTNCLFYIDILHTYIANANYEPTQHNTTHTLQDQFRAGSNPVRHRIEHEQPTALRQRVDGRGVLRRQGRHIRRRSTTGRRRRALHNHSHLHDKGDETTTHRPGRGKTARPPRTGQITAPSPDTDTDTDIDTDTSTHLVIEIFSTLAKGRTGRGHRMQLSGWGVGQ</sequence>
<reference evidence="2" key="2">
    <citation type="submission" date="2023-04" db="EMBL/GenBank/DDBJ databases">
        <authorList>
            <person name="Bruccoleri R.E."/>
            <person name="Oakeley E.J."/>
            <person name="Faust A.-M."/>
            <person name="Dessus-Babus S."/>
            <person name="Altorfer M."/>
            <person name="Burckhardt D."/>
            <person name="Oertli M."/>
            <person name="Naumann U."/>
            <person name="Petersen F."/>
            <person name="Wong J."/>
        </authorList>
    </citation>
    <scope>NUCLEOTIDE SEQUENCE</scope>
    <source>
        <strain evidence="2">GSM-AAB239-AS_SAM_17_03QT</strain>
        <tissue evidence="2">Leaf</tissue>
    </source>
</reference>
<feature type="compositionally biased region" description="Basic and acidic residues" evidence="1">
    <location>
        <begin position="177"/>
        <end position="187"/>
    </location>
</feature>
<name>A0AAX6ISL2_IRIPA</name>
<proteinExistence type="predicted"/>
<evidence type="ECO:0000256" key="1">
    <source>
        <dbReference type="SAM" id="MobiDB-lite"/>
    </source>
</evidence>
<protein>
    <submittedName>
        <fullName evidence="2">Uncharacterized protein</fullName>
    </submittedName>
</protein>
<comment type="caution">
    <text evidence="2">The sequence shown here is derived from an EMBL/GenBank/DDBJ whole genome shotgun (WGS) entry which is preliminary data.</text>
</comment>
<gene>
    <name evidence="2" type="ORF">M6B38_102230</name>
</gene>
<feature type="compositionally biased region" description="Basic and acidic residues" evidence="1">
    <location>
        <begin position="23"/>
        <end position="32"/>
    </location>
</feature>
<accession>A0AAX6ISL2</accession>